<sequence length="318" mass="34173">MDDALSALLQDVRARGALFDQTELNPPWSLRFADRAPLSLLTMVSGDAWLTADGTDPVPLRQGDVAIVLGPEPYTVADSPDTPPMAVLSGDSRCTALDGTQVAADDLAMCGPGPESAADSAVVLLKSTYPVHGRLSDRVLSALPRLALVPATTDECPPLAMIEQELRSGAPGRQVVLDRLLDLLLVCSLREWFELSGARAPAWYRAHRDPVVGRALKLIHGDPARAWTVASLAAETGLSRAQFSRRFSEVIGQPPMAYLTEWRLCQAADLLARTDATVDAVSRQVGYANAYALSVAFKRTLGVRPTEHRALVRATDGQ</sequence>
<keyword evidence="1" id="KW-0805">Transcription regulation</keyword>
<evidence type="ECO:0000313" key="6">
    <source>
        <dbReference type="Proteomes" id="UP000194266"/>
    </source>
</evidence>
<dbReference type="InterPro" id="IPR032783">
    <property type="entry name" value="AraC_lig"/>
</dbReference>
<dbReference type="InterPro" id="IPR018060">
    <property type="entry name" value="HTH_AraC"/>
</dbReference>
<dbReference type="PANTHER" id="PTHR46796">
    <property type="entry name" value="HTH-TYPE TRANSCRIPTIONAL ACTIVATOR RHAS-RELATED"/>
    <property type="match status" value="1"/>
</dbReference>
<dbReference type="SMART" id="SM00342">
    <property type="entry name" value="HTH_ARAC"/>
    <property type="match status" value="1"/>
</dbReference>
<dbReference type="Gene3D" id="1.10.10.60">
    <property type="entry name" value="Homeodomain-like"/>
    <property type="match status" value="2"/>
</dbReference>
<dbReference type="Proteomes" id="UP000194266">
    <property type="component" value="Unassembled WGS sequence"/>
</dbReference>
<keyword evidence="6" id="KW-1185">Reference proteome</keyword>
<proteinExistence type="predicted"/>
<comment type="caution">
    <text evidence="5">The sequence shown here is derived from an EMBL/GenBank/DDBJ whole genome shotgun (WGS) entry which is preliminary data.</text>
</comment>
<keyword evidence="3" id="KW-0804">Transcription</keyword>
<dbReference type="EMBL" id="MRYD01000214">
    <property type="protein sequence ID" value="OSZ57185.1"/>
    <property type="molecule type" value="Genomic_DNA"/>
</dbReference>
<dbReference type="PROSITE" id="PS01124">
    <property type="entry name" value="HTH_ARAC_FAMILY_2"/>
    <property type="match status" value="1"/>
</dbReference>
<evidence type="ECO:0000256" key="1">
    <source>
        <dbReference type="ARBA" id="ARBA00023015"/>
    </source>
</evidence>
<protein>
    <submittedName>
        <fullName evidence="5">AraC family transcriptional regulator</fullName>
    </submittedName>
</protein>
<dbReference type="RefSeq" id="WP_086172173.1">
    <property type="nucleotide sequence ID" value="NZ_MRYD01000214.1"/>
</dbReference>
<feature type="domain" description="HTH araC/xylS-type" evidence="4">
    <location>
        <begin position="213"/>
        <end position="311"/>
    </location>
</feature>
<dbReference type="PANTHER" id="PTHR46796:SF13">
    <property type="entry name" value="HTH-TYPE TRANSCRIPTIONAL ACTIVATOR RHAS"/>
    <property type="match status" value="1"/>
</dbReference>
<evidence type="ECO:0000313" key="5">
    <source>
        <dbReference type="EMBL" id="OSZ57185.1"/>
    </source>
</evidence>
<gene>
    <name evidence="5" type="ORF">OQI_28715</name>
</gene>
<accession>A0ABX3YCL7</accession>
<organism evidence="5 6">
    <name type="scientific">Streptomyces pharetrae CZA14</name>
    <dbReference type="NCBI Taxonomy" id="1144883"/>
    <lineage>
        <taxon>Bacteria</taxon>
        <taxon>Bacillati</taxon>
        <taxon>Actinomycetota</taxon>
        <taxon>Actinomycetes</taxon>
        <taxon>Kitasatosporales</taxon>
        <taxon>Streptomycetaceae</taxon>
        <taxon>Streptomyces</taxon>
    </lineage>
</organism>
<reference evidence="5 6" key="1">
    <citation type="submission" date="2016-12" db="EMBL/GenBank/DDBJ databases">
        <title>Genome Mining:The Detection of Biosynthetic Gene Clusters to Aid in the Expression of Curamycin A produced by Streptomyces sp. strain CZA14.</title>
        <authorList>
            <person name="Durrell K.A."/>
            <person name="Kirby B.M."/>
            <person name="Khan W."/>
            <person name="Mthethwa T."/>
            <person name="Le Roes-Hill M."/>
        </authorList>
    </citation>
    <scope>NUCLEOTIDE SEQUENCE [LARGE SCALE GENOMIC DNA]</scope>
    <source>
        <strain evidence="5 6">CZA14</strain>
    </source>
</reference>
<dbReference type="Pfam" id="PF12852">
    <property type="entry name" value="Cupin_6"/>
    <property type="match status" value="1"/>
</dbReference>
<evidence type="ECO:0000256" key="2">
    <source>
        <dbReference type="ARBA" id="ARBA00023125"/>
    </source>
</evidence>
<name>A0ABX3YCL7_9ACTN</name>
<evidence type="ECO:0000259" key="4">
    <source>
        <dbReference type="PROSITE" id="PS01124"/>
    </source>
</evidence>
<dbReference type="InterPro" id="IPR009057">
    <property type="entry name" value="Homeodomain-like_sf"/>
</dbReference>
<keyword evidence="2" id="KW-0238">DNA-binding</keyword>
<evidence type="ECO:0000256" key="3">
    <source>
        <dbReference type="ARBA" id="ARBA00023163"/>
    </source>
</evidence>
<dbReference type="SUPFAM" id="SSF46689">
    <property type="entry name" value="Homeodomain-like"/>
    <property type="match status" value="2"/>
</dbReference>
<dbReference type="Pfam" id="PF12833">
    <property type="entry name" value="HTH_18"/>
    <property type="match status" value="1"/>
</dbReference>
<dbReference type="InterPro" id="IPR050204">
    <property type="entry name" value="AraC_XylS_family_regulators"/>
</dbReference>